<dbReference type="InterPro" id="IPR000631">
    <property type="entry name" value="CARKD"/>
</dbReference>
<gene>
    <name evidence="6" type="primary">nnrD</name>
    <name evidence="8" type="ORF">NJ75_04036</name>
</gene>
<keyword evidence="4 6" id="KW-0520">NAD</keyword>
<keyword evidence="5 6" id="KW-0456">Lyase</keyword>
<keyword evidence="9" id="KW-1185">Reference proteome</keyword>
<dbReference type="GO" id="GO:0005524">
    <property type="term" value="F:ATP binding"/>
    <property type="evidence" value="ECO:0007669"/>
    <property type="project" value="UniProtKB-KW"/>
</dbReference>
<keyword evidence="8" id="KW-0418">Kinase</keyword>
<dbReference type="GO" id="GO:0052855">
    <property type="term" value="F:ADP-dependent NAD(P)H-hydrate dehydratase activity"/>
    <property type="evidence" value="ECO:0007669"/>
    <property type="project" value="UniProtKB-UniRule"/>
</dbReference>
<comment type="function">
    <text evidence="6">Catalyzes the dehydration of the S-form of NAD(P)HX at the expense of ADP, which is converted to AMP. Together with NAD(P)HX epimerase, which catalyzes the epimerization of the S- and R-forms, the enzyme allows the repair of both epimers of NAD(P)HX, a damaged form of NAD(P)H that is a result of enzymatic or heat-dependent hydration.</text>
</comment>
<feature type="binding site" evidence="6">
    <location>
        <begin position="204"/>
        <end position="208"/>
    </location>
    <ligand>
        <name>AMP</name>
        <dbReference type="ChEBI" id="CHEBI:456215"/>
    </ligand>
</feature>
<comment type="caution">
    <text evidence="6">Lacks conserved residue(s) required for the propagation of feature annotation.</text>
</comment>
<dbReference type="PANTHER" id="PTHR12592:SF0">
    <property type="entry name" value="ATP-DEPENDENT (S)-NAD(P)H-HYDRATE DEHYDRATASE"/>
    <property type="match status" value="1"/>
</dbReference>
<dbReference type="PROSITE" id="PS51383">
    <property type="entry name" value="YJEF_C_3"/>
    <property type="match status" value="1"/>
</dbReference>
<dbReference type="GO" id="GO:0016301">
    <property type="term" value="F:kinase activity"/>
    <property type="evidence" value="ECO:0007669"/>
    <property type="project" value="UniProtKB-KW"/>
</dbReference>
<keyword evidence="8" id="KW-0808">Transferase</keyword>
<comment type="subunit">
    <text evidence="6">Homotetramer.</text>
</comment>
<comment type="similarity">
    <text evidence="6">Belongs to the NnrD/CARKD family.</text>
</comment>
<comment type="cofactor">
    <cofactor evidence="6">
        <name>Mg(2+)</name>
        <dbReference type="ChEBI" id="CHEBI:18420"/>
    </cofactor>
</comment>
<dbReference type="AlphaFoldDB" id="A0A0B8Z922"/>
<dbReference type="PANTHER" id="PTHR12592">
    <property type="entry name" value="ATP-DEPENDENT (S)-NAD(P)H-HYDRATE DEHYDRATASE FAMILY MEMBER"/>
    <property type="match status" value="1"/>
</dbReference>
<evidence type="ECO:0000256" key="6">
    <source>
        <dbReference type="HAMAP-Rule" id="MF_01965"/>
    </source>
</evidence>
<organism evidence="8 9">
    <name type="scientific">Novosphingobium subterraneum</name>
    <dbReference type="NCBI Taxonomy" id="48936"/>
    <lineage>
        <taxon>Bacteria</taxon>
        <taxon>Pseudomonadati</taxon>
        <taxon>Pseudomonadota</taxon>
        <taxon>Alphaproteobacteria</taxon>
        <taxon>Sphingomonadales</taxon>
        <taxon>Sphingomonadaceae</taxon>
        <taxon>Novosphingobium</taxon>
    </lineage>
</organism>
<evidence type="ECO:0000313" key="9">
    <source>
        <dbReference type="Proteomes" id="UP000031338"/>
    </source>
</evidence>
<keyword evidence="1 6" id="KW-0547">Nucleotide-binding</keyword>
<dbReference type="Proteomes" id="UP000031338">
    <property type="component" value="Unassembled WGS sequence"/>
</dbReference>
<evidence type="ECO:0000256" key="1">
    <source>
        <dbReference type="ARBA" id="ARBA00022741"/>
    </source>
</evidence>
<evidence type="ECO:0000256" key="2">
    <source>
        <dbReference type="ARBA" id="ARBA00022840"/>
    </source>
</evidence>
<comment type="caution">
    <text evidence="8">The sequence shown here is derived from an EMBL/GenBank/DDBJ whole genome shotgun (WGS) entry which is preliminary data.</text>
</comment>
<dbReference type="STRING" id="48936.NJ75_04036"/>
<evidence type="ECO:0000256" key="4">
    <source>
        <dbReference type="ARBA" id="ARBA00023027"/>
    </source>
</evidence>
<dbReference type="EC" id="4.2.1.136" evidence="6"/>
<sequence>MARKVRPLDSDWLRAYPLPVPDNVADKNSRGRVLAIGGCTTVPGGIQLTAEAALRAGAGKIQVATVASAALALGIAMPEVVVFALPEAGAGESALRSARPLSGLLGRRDAVVAGPAMSGAKASSLITRHLLALCEAQLVLDAAVLMDLSSHADRLRSLARPAVLTPHIGELAAMLACDAAKIEQDRLGAVQAASDRFGAVCVLKGPTSLIAAPGAEVFAYAAGWAGLATGGSGDVVAGIVAGLCARGAEPLDATVWAVWLHGEAGRRCAEQMGPIGFLARELLAHLLGLMCAR</sequence>
<dbReference type="GO" id="GO:0052856">
    <property type="term" value="F:NAD(P)HX epimerase activity"/>
    <property type="evidence" value="ECO:0007669"/>
    <property type="project" value="TreeGrafter"/>
</dbReference>
<dbReference type="GO" id="GO:0110051">
    <property type="term" value="P:metabolite repair"/>
    <property type="evidence" value="ECO:0007669"/>
    <property type="project" value="TreeGrafter"/>
</dbReference>
<evidence type="ECO:0000259" key="7">
    <source>
        <dbReference type="PROSITE" id="PS51383"/>
    </source>
</evidence>
<dbReference type="HAMAP" id="MF_01965">
    <property type="entry name" value="NADHX_dehydratase"/>
    <property type="match status" value="1"/>
</dbReference>
<evidence type="ECO:0000313" key="8">
    <source>
        <dbReference type="EMBL" id="KHS42721.1"/>
    </source>
</evidence>
<dbReference type="PATRIC" id="fig|48936.3.peg.4067"/>
<dbReference type="InterPro" id="IPR029056">
    <property type="entry name" value="Ribokinase-like"/>
</dbReference>
<feature type="binding site" evidence="6">
    <location>
        <position position="167"/>
    </location>
    <ligand>
        <name>(6S)-NADPHX</name>
        <dbReference type="ChEBI" id="CHEBI:64076"/>
    </ligand>
</feature>
<feature type="binding site" evidence="6">
    <location>
        <position position="234"/>
    </location>
    <ligand>
        <name>(6S)-NADPHX</name>
        <dbReference type="ChEBI" id="CHEBI:64076"/>
    </ligand>
</feature>
<evidence type="ECO:0000256" key="3">
    <source>
        <dbReference type="ARBA" id="ARBA00022857"/>
    </source>
</evidence>
<dbReference type="GO" id="GO:0046496">
    <property type="term" value="P:nicotinamide nucleotide metabolic process"/>
    <property type="evidence" value="ECO:0007669"/>
    <property type="project" value="UniProtKB-UniRule"/>
</dbReference>
<comment type="catalytic activity">
    <reaction evidence="6">
        <text>(6S)-NADHX + ADP = AMP + phosphate + NADH + H(+)</text>
        <dbReference type="Rhea" id="RHEA:32223"/>
        <dbReference type="ChEBI" id="CHEBI:15378"/>
        <dbReference type="ChEBI" id="CHEBI:43474"/>
        <dbReference type="ChEBI" id="CHEBI:57945"/>
        <dbReference type="ChEBI" id="CHEBI:64074"/>
        <dbReference type="ChEBI" id="CHEBI:456215"/>
        <dbReference type="ChEBI" id="CHEBI:456216"/>
        <dbReference type="EC" id="4.2.1.136"/>
    </reaction>
</comment>
<dbReference type="Pfam" id="PF01256">
    <property type="entry name" value="Carb_kinase"/>
    <property type="match status" value="1"/>
</dbReference>
<evidence type="ECO:0000256" key="5">
    <source>
        <dbReference type="ARBA" id="ARBA00023239"/>
    </source>
</evidence>
<dbReference type="Gene3D" id="3.40.1190.20">
    <property type="match status" value="1"/>
</dbReference>
<keyword evidence="3 6" id="KW-0521">NADP</keyword>
<comment type="catalytic activity">
    <reaction evidence="6">
        <text>(6S)-NADPHX + ADP = AMP + phosphate + NADPH + H(+)</text>
        <dbReference type="Rhea" id="RHEA:32235"/>
        <dbReference type="ChEBI" id="CHEBI:15378"/>
        <dbReference type="ChEBI" id="CHEBI:43474"/>
        <dbReference type="ChEBI" id="CHEBI:57783"/>
        <dbReference type="ChEBI" id="CHEBI:64076"/>
        <dbReference type="ChEBI" id="CHEBI:456215"/>
        <dbReference type="ChEBI" id="CHEBI:456216"/>
        <dbReference type="EC" id="4.2.1.136"/>
    </reaction>
</comment>
<feature type="domain" description="YjeF C-terminal" evidence="7">
    <location>
        <begin position="10"/>
        <end position="293"/>
    </location>
</feature>
<feature type="binding site" evidence="6">
    <location>
        <position position="233"/>
    </location>
    <ligand>
        <name>AMP</name>
        <dbReference type="ChEBI" id="CHEBI:456215"/>
    </ligand>
</feature>
<dbReference type="CDD" id="cd01171">
    <property type="entry name" value="YXKO-related"/>
    <property type="match status" value="1"/>
</dbReference>
<protein>
    <recommendedName>
        <fullName evidence="6">ADP-dependent (S)-NAD(P)H-hydrate dehydratase</fullName>
        <ecNumber evidence="6">4.2.1.136</ecNumber>
    </recommendedName>
    <alternativeName>
        <fullName evidence="6">ADP-dependent NAD(P)HX dehydratase</fullName>
    </alternativeName>
</protein>
<dbReference type="NCBIfam" id="TIGR00196">
    <property type="entry name" value="yjeF_cterm"/>
    <property type="match status" value="1"/>
</dbReference>
<accession>A0A0B8Z922</accession>
<dbReference type="EMBL" id="JRVC01000026">
    <property type="protein sequence ID" value="KHS42721.1"/>
    <property type="molecule type" value="Genomic_DNA"/>
</dbReference>
<reference evidence="8 9" key="1">
    <citation type="submission" date="2014-10" db="EMBL/GenBank/DDBJ databases">
        <title>Draft genome sequence of Novosphingobium subterraneum DSM 12447.</title>
        <authorList>
            <person name="Gan H.M."/>
            <person name="Gan H.Y."/>
            <person name="Savka M.A."/>
        </authorList>
    </citation>
    <scope>NUCLEOTIDE SEQUENCE [LARGE SCALE GENOMIC DNA]</scope>
    <source>
        <strain evidence="8 9">DSM 12447</strain>
    </source>
</reference>
<keyword evidence="2 6" id="KW-0067">ATP-binding</keyword>
<proteinExistence type="inferred from homology"/>
<name>A0A0B8Z922_9SPHN</name>
<dbReference type="SUPFAM" id="SSF53613">
    <property type="entry name" value="Ribokinase-like"/>
    <property type="match status" value="1"/>
</dbReference>